<reference evidence="1 2" key="1">
    <citation type="submission" date="2019-07" db="EMBL/GenBank/DDBJ databases">
        <title>R&amp;d 2014.</title>
        <authorList>
            <person name="Klenk H.-P."/>
        </authorList>
    </citation>
    <scope>NUCLEOTIDE SEQUENCE [LARGE SCALE GENOMIC DNA]</scope>
    <source>
        <strain evidence="1 2">DSM 43194</strain>
    </source>
</reference>
<dbReference type="AlphaFoldDB" id="A0A660CB30"/>
<dbReference type="Pfam" id="PF11017">
    <property type="entry name" value="DUF2855"/>
    <property type="match status" value="1"/>
</dbReference>
<organism evidence="1 2">
    <name type="scientific">Prauserella rugosa</name>
    <dbReference type="NCBI Taxonomy" id="43354"/>
    <lineage>
        <taxon>Bacteria</taxon>
        <taxon>Bacillati</taxon>
        <taxon>Actinomycetota</taxon>
        <taxon>Actinomycetes</taxon>
        <taxon>Pseudonocardiales</taxon>
        <taxon>Pseudonocardiaceae</taxon>
        <taxon>Prauserella</taxon>
    </lineage>
</organism>
<dbReference type="RefSeq" id="WP_051757621.1">
    <property type="nucleotide sequence ID" value="NZ_JOIJ01000005.1"/>
</dbReference>
<comment type="caution">
    <text evidence="1">The sequence shown here is derived from an EMBL/GenBank/DDBJ whole genome shotgun (WGS) entry which is preliminary data.</text>
</comment>
<dbReference type="EMBL" id="VLJV01000001">
    <property type="protein sequence ID" value="TWH20790.1"/>
    <property type="molecule type" value="Genomic_DNA"/>
</dbReference>
<sequence>MAPRAPELSVASRPRAELAVGEVRLTVERFLLTANNRTYVTLGDSAGYWTPFPAPEGYGRVPAWGFAVVSESAHPDIAVGSRYFGLLPMSTDLVVSPEVVPGGFRDASPHRDRLDEYYRQYRSADTNGGEGGEPNVEASLRVLAWTVYPSSLVLAHELRTFGAAAVVLSSASSKTALGIAERLRRFGIRTHGMTSLANVDFVRGFGVYDSVSTYDDPAGVGDPDGPVDTVFVDITRNVDVIAAVHHRLGGRLLRSVLFGGTHGGGSAAPGTLPGPTPEPLFVPERRAVLRQRIGEEAYTRELAEGQELFLALAARSMRVDDRVGPDAARDALSEVLAGPQAPDVVTVVRPQPS</sequence>
<protein>
    <submittedName>
        <fullName evidence="1">Uncharacterized protein DUF2855</fullName>
    </submittedName>
</protein>
<proteinExistence type="predicted"/>
<gene>
    <name evidence="1" type="ORF">JD82_02639</name>
</gene>
<evidence type="ECO:0000313" key="2">
    <source>
        <dbReference type="Proteomes" id="UP000317303"/>
    </source>
</evidence>
<accession>A0A660CB30</accession>
<keyword evidence="2" id="KW-1185">Reference proteome</keyword>
<dbReference type="InterPro" id="IPR021276">
    <property type="entry name" value="DUF2855"/>
</dbReference>
<evidence type="ECO:0000313" key="1">
    <source>
        <dbReference type="EMBL" id="TWH20790.1"/>
    </source>
</evidence>
<dbReference type="Proteomes" id="UP000317303">
    <property type="component" value="Unassembled WGS sequence"/>
</dbReference>
<name>A0A660CB30_9PSEU</name>